<gene>
    <name evidence="5" type="ORF">GCM10011343_01370</name>
</gene>
<dbReference type="PANTHER" id="PTHR12599:SF0">
    <property type="entry name" value="PTERIN-4-ALPHA-CARBINOLAMINE DEHYDRATASE"/>
    <property type="match status" value="1"/>
</dbReference>
<dbReference type="AlphaFoldDB" id="A0A917D864"/>
<evidence type="ECO:0000313" key="5">
    <source>
        <dbReference type="EMBL" id="GGD14055.1"/>
    </source>
</evidence>
<dbReference type="Pfam" id="PF01329">
    <property type="entry name" value="Pterin_4a"/>
    <property type="match status" value="1"/>
</dbReference>
<keyword evidence="6" id="KW-1185">Reference proteome</keyword>
<evidence type="ECO:0000256" key="2">
    <source>
        <dbReference type="ARBA" id="ARBA00006472"/>
    </source>
</evidence>
<dbReference type="Proteomes" id="UP000625735">
    <property type="component" value="Unassembled WGS sequence"/>
</dbReference>
<evidence type="ECO:0000313" key="6">
    <source>
        <dbReference type="Proteomes" id="UP000625735"/>
    </source>
</evidence>
<sequence>MKTYTEVTAKTELGSLKNWAFKNDGIFKAFTFKNFSEALAFMVQVGLLAEKHNHHPEWTNVYNKVSIRLTTHDSGGLTDKDFALATAIEKL</sequence>
<dbReference type="EC" id="4.2.1.96" evidence="4"/>
<dbReference type="CDD" id="cd00914">
    <property type="entry name" value="PCD_DCoH_subfamily_b"/>
    <property type="match status" value="1"/>
</dbReference>
<organism evidence="5 6">
    <name type="scientific">Flavobacterium orientale</name>
    <dbReference type="NCBI Taxonomy" id="1756020"/>
    <lineage>
        <taxon>Bacteria</taxon>
        <taxon>Pseudomonadati</taxon>
        <taxon>Bacteroidota</taxon>
        <taxon>Flavobacteriia</taxon>
        <taxon>Flavobacteriales</taxon>
        <taxon>Flavobacteriaceae</taxon>
        <taxon>Flavobacterium</taxon>
    </lineage>
</organism>
<dbReference type="NCBIfam" id="NF002018">
    <property type="entry name" value="PRK00823.1-3"/>
    <property type="match status" value="1"/>
</dbReference>
<dbReference type="SUPFAM" id="SSF55248">
    <property type="entry name" value="PCD-like"/>
    <property type="match status" value="1"/>
</dbReference>
<dbReference type="Gene3D" id="3.30.1360.20">
    <property type="entry name" value="Transcriptional coactivator/pterin dehydratase"/>
    <property type="match status" value="1"/>
</dbReference>
<dbReference type="InterPro" id="IPR001533">
    <property type="entry name" value="Pterin_deHydtase"/>
</dbReference>
<reference evidence="5" key="2">
    <citation type="submission" date="2020-09" db="EMBL/GenBank/DDBJ databases">
        <authorList>
            <person name="Sun Q."/>
            <person name="Zhou Y."/>
        </authorList>
    </citation>
    <scope>NUCLEOTIDE SEQUENCE</scope>
    <source>
        <strain evidence="5">CGMCC 1.12506</strain>
    </source>
</reference>
<evidence type="ECO:0000256" key="4">
    <source>
        <dbReference type="HAMAP-Rule" id="MF_00434"/>
    </source>
</evidence>
<dbReference type="NCBIfam" id="NF002017">
    <property type="entry name" value="PRK00823.1-2"/>
    <property type="match status" value="1"/>
</dbReference>
<dbReference type="EMBL" id="BMFG01000001">
    <property type="protein sequence ID" value="GGD14055.1"/>
    <property type="molecule type" value="Genomic_DNA"/>
</dbReference>
<dbReference type="InterPro" id="IPR036428">
    <property type="entry name" value="PCD_sf"/>
</dbReference>
<comment type="caution">
    <text evidence="5">The sequence shown here is derived from an EMBL/GenBank/DDBJ whole genome shotgun (WGS) entry which is preliminary data.</text>
</comment>
<dbReference type="RefSeq" id="WP_188360575.1">
    <property type="nucleotide sequence ID" value="NZ_BMFG01000001.1"/>
</dbReference>
<dbReference type="GO" id="GO:0008124">
    <property type="term" value="F:4-alpha-hydroxytetrahydrobiopterin dehydratase activity"/>
    <property type="evidence" value="ECO:0007669"/>
    <property type="project" value="UniProtKB-UniRule"/>
</dbReference>
<proteinExistence type="inferred from homology"/>
<dbReference type="HAMAP" id="MF_00434">
    <property type="entry name" value="Pterin_4_alpha"/>
    <property type="match status" value="1"/>
</dbReference>
<comment type="catalytic activity">
    <reaction evidence="1 4">
        <text>(4aS,6R)-4a-hydroxy-L-erythro-5,6,7,8-tetrahydrobiopterin = (6R)-L-erythro-6,7-dihydrobiopterin + H2O</text>
        <dbReference type="Rhea" id="RHEA:11920"/>
        <dbReference type="ChEBI" id="CHEBI:15377"/>
        <dbReference type="ChEBI" id="CHEBI:15642"/>
        <dbReference type="ChEBI" id="CHEBI:43120"/>
        <dbReference type="EC" id="4.2.1.96"/>
    </reaction>
</comment>
<reference evidence="5" key="1">
    <citation type="journal article" date="2014" name="Int. J. Syst. Evol. Microbiol.">
        <title>Complete genome sequence of Corynebacterium casei LMG S-19264T (=DSM 44701T), isolated from a smear-ripened cheese.</title>
        <authorList>
            <consortium name="US DOE Joint Genome Institute (JGI-PGF)"/>
            <person name="Walter F."/>
            <person name="Albersmeier A."/>
            <person name="Kalinowski J."/>
            <person name="Ruckert C."/>
        </authorList>
    </citation>
    <scope>NUCLEOTIDE SEQUENCE</scope>
    <source>
        <strain evidence="5">CGMCC 1.12506</strain>
    </source>
</reference>
<keyword evidence="3 4" id="KW-0456">Lyase</keyword>
<comment type="similarity">
    <text evidence="2 4">Belongs to the pterin-4-alpha-carbinolamine dehydratase family.</text>
</comment>
<dbReference type="PANTHER" id="PTHR12599">
    <property type="entry name" value="PTERIN-4-ALPHA-CARBINOLAMINE DEHYDRATASE"/>
    <property type="match status" value="1"/>
</dbReference>
<dbReference type="GO" id="GO:0006729">
    <property type="term" value="P:tetrahydrobiopterin biosynthetic process"/>
    <property type="evidence" value="ECO:0007669"/>
    <property type="project" value="InterPro"/>
</dbReference>
<name>A0A917D864_9FLAO</name>
<evidence type="ECO:0000256" key="3">
    <source>
        <dbReference type="ARBA" id="ARBA00023239"/>
    </source>
</evidence>
<evidence type="ECO:0000256" key="1">
    <source>
        <dbReference type="ARBA" id="ARBA00001554"/>
    </source>
</evidence>
<protein>
    <recommendedName>
        <fullName evidence="4">Putative pterin-4-alpha-carbinolamine dehydratase</fullName>
        <shortName evidence="4">PHS</shortName>
        <ecNumber evidence="4">4.2.1.96</ecNumber>
    </recommendedName>
    <alternativeName>
        <fullName evidence="4">4-alpha-hydroxy-tetrahydropterin dehydratase</fullName>
    </alternativeName>
    <alternativeName>
        <fullName evidence="4">Pterin carbinolamine dehydratase</fullName>
        <shortName evidence="4">PCD</shortName>
    </alternativeName>
</protein>
<accession>A0A917D864</accession>